<dbReference type="AlphaFoldDB" id="A0AAN0M6J1"/>
<evidence type="ECO:0000313" key="1">
    <source>
        <dbReference type="EMBL" id="WZU62516.1"/>
    </source>
</evidence>
<reference evidence="1 2" key="1">
    <citation type="submission" date="2024-04" db="EMBL/GenBank/DDBJ databases">
        <title>Phylogenomic analyses of a clade within the roseobacter group suggest taxonomic reassignments of species of the genera Aestuariivita, Citreicella, Loktanella, Nautella, Pelagibaca, Ruegeria, Thalassobius, Thiobacimonas and Tropicibacter, and the proposal o.</title>
        <authorList>
            <person name="Jeon C.O."/>
        </authorList>
    </citation>
    <scope>NUCLEOTIDE SEQUENCE [LARGE SCALE GENOMIC DNA]</scope>
    <source>
        <strain evidence="1 2">G8-12</strain>
    </source>
</reference>
<evidence type="ECO:0000313" key="2">
    <source>
        <dbReference type="Proteomes" id="UP001451782"/>
    </source>
</evidence>
<dbReference type="RefSeq" id="WP_342068919.1">
    <property type="nucleotide sequence ID" value="NZ_CP151762.1"/>
</dbReference>
<protein>
    <submittedName>
        <fullName evidence="1">Uncharacterized protein</fullName>
    </submittedName>
</protein>
<gene>
    <name evidence="1" type="ORF">AABB28_11510</name>
</gene>
<dbReference type="Proteomes" id="UP001451782">
    <property type="component" value="Chromosome"/>
</dbReference>
<dbReference type="KEGG" id="yag:AABB28_11510"/>
<dbReference type="EMBL" id="CP151762">
    <property type="protein sequence ID" value="WZU62516.1"/>
    <property type="molecule type" value="Genomic_DNA"/>
</dbReference>
<organism evidence="1 2">
    <name type="scientific">Yoonia algicola</name>
    <dbReference type="NCBI Taxonomy" id="3137368"/>
    <lineage>
        <taxon>Bacteria</taxon>
        <taxon>Pseudomonadati</taxon>
        <taxon>Pseudomonadota</taxon>
        <taxon>Alphaproteobacteria</taxon>
        <taxon>Rhodobacterales</taxon>
        <taxon>Paracoccaceae</taxon>
        <taxon>Yoonia</taxon>
    </lineage>
</organism>
<keyword evidence="2" id="KW-1185">Reference proteome</keyword>
<accession>A0AAN0M6J1</accession>
<name>A0AAN0M6J1_9RHOB</name>
<proteinExistence type="predicted"/>
<sequence length="62" mass="6988">MTDIEKCKGLHKRDVSAYNKRRIAKLSWEGTALKIAADNQHARLANTRIPLIANTMLPDITN</sequence>